<name>A0A7W6C7B4_9SPHN</name>
<keyword evidence="2" id="KW-0479">Metal-binding</keyword>
<evidence type="ECO:0000256" key="4">
    <source>
        <dbReference type="ARBA" id="ARBA00022964"/>
    </source>
</evidence>
<gene>
    <name evidence="8" type="ORF">GGR39_001387</name>
</gene>
<evidence type="ECO:0000256" key="2">
    <source>
        <dbReference type="ARBA" id="ARBA00022723"/>
    </source>
</evidence>
<comment type="caution">
    <text evidence="8">The sequence shown here is derived from an EMBL/GenBank/DDBJ whole genome shotgun (WGS) entry which is preliminary data.</text>
</comment>
<evidence type="ECO:0000256" key="6">
    <source>
        <dbReference type="ARBA" id="ARBA00023004"/>
    </source>
</evidence>
<organism evidence="8 9">
    <name type="scientific">Novosphingobium fluoreni</name>
    <dbReference type="NCBI Taxonomy" id="1391222"/>
    <lineage>
        <taxon>Bacteria</taxon>
        <taxon>Pseudomonadati</taxon>
        <taxon>Pseudomonadota</taxon>
        <taxon>Alphaproteobacteria</taxon>
        <taxon>Sphingomonadales</taxon>
        <taxon>Sphingomonadaceae</taxon>
        <taxon>Novosphingobium</taxon>
    </lineage>
</organism>
<keyword evidence="6" id="KW-0408">Iron</keyword>
<comment type="cofactor">
    <cofactor evidence="1">
        <name>L-ascorbate</name>
        <dbReference type="ChEBI" id="CHEBI:38290"/>
    </cofactor>
</comment>
<dbReference type="EC" id="1.14.11.2" evidence="8"/>
<dbReference type="InterPro" id="IPR006620">
    <property type="entry name" value="Pro_4_hyd_alph"/>
</dbReference>
<dbReference type="Proteomes" id="UP000561459">
    <property type="component" value="Unassembled WGS sequence"/>
</dbReference>
<dbReference type="GO" id="GO:0005506">
    <property type="term" value="F:iron ion binding"/>
    <property type="evidence" value="ECO:0007669"/>
    <property type="project" value="InterPro"/>
</dbReference>
<dbReference type="InterPro" id="IPR044862">
    <property type="entry name" value="Pro_4_hyd_alph_FE2OG_OXY"/>
</dbReference>
<sequence length="229" mass="26178">MSPPPRQEEGHRPTPDRKALRLIGDRVRKRLMQDPGAYRVPVDSAEIFAFADFLDAHECAHLMRMIDEVALPSRITRTADPDFRTSYSGDIDPSDPVVRTLERRLYDLTNIEPTWGESVQGQRYHPGQQFKEHCDWFDTNQEYWKHEAQTGGQRSWTAMVYLNDVEAGGVTAFTRIGVTIPPQAGALLVWNNNGPDGAVNWNTMHAALPVERGEKYVVTKWFRSRRWGA</sequence>
<dbReference type="InterPro" id="IPR045054">
    <property type="entry name" value="P4HA-like"/>
</dbReference>
<dbReference type="Pfam" id="PF13640">
    <property type="entry name" value="2OG-FeII_Oxy_3"/>
    <property type="match status" value="1"/>
</dbReference>
<keyword evidence="9" id="KW-1185">Reference proteome</keyword>
<dbReference type="PANTHER" id="PTHR10869">
    <property type="entry name" value="PROLYL 4-HYDROXYLASE ALPHA SUBUNIT"/>
    <property type="match status" value="1"/>
</dbReference>
<reference evidence="8 9" key="1">
    <citation type="submission" date="2020-08" db="EMBL/GenBank/DDBJ databases">
        <title>Genomic Encyclopedia of Type Strains, Phase IV (KMG-IV): sequencing the most valuable type-strain genomes for metagenomic binning, comparative biology and taxonomic classification.</title>
        <authorList>
            <person name="Goeker M."/>
        </authorList>
    </citation>
    <scope>NUCLEOTIDE SEQUENCE [LARGE SCALE GENOMIC DNA]</scope>
    <source>
        <strain evidence="8 9">DSM 27568</strain>
    </source>
</reference>
<feature type="domain" description="Fe2OG dioxygenase" evidence="7">
    <location>
        <begin position="115"/>
        <end position="224"/>
    </location>
</feature>
<dbReference type="RefSeq" id="WP_183616420.1">
    <property type="nucleotide sequence ID" value="NZ_JACIDY010000002.1"/>
</dbReference>
<protein>
    <submittedName>
        <fullName evidence="8">Prolyl 4-hydroxylase</fullName>
        <ecNumber evidence="8">1.14.11.2</ecNumber>
    </submittedName>
</protein>
<keyword evidence="3" id="KW-0847">Vitamin C</keyword>
<dbReference type="Gene3D" id="2.60.120.620">
    <property type="entry name" value="q2cbj1_9rhob like domain"/>
    <property type="match status" value="1"/>
</dbReference>
<dbReference type="InterPro" id="IPR005123">
    <property type="entry name" value="Oxoglu/Fe-dep_dioxygenase_dom"/>
</dbReference>
<dbReference type="EMBL" id="JACIDY010000002">
    <property type="protein sequence ID" value="MBB3939747.1"/>
    <property type="molecule type" value="Genomic_DNA"/>
</dbReference>
<evidence type="ECO:0000256" key="3">
    <source>
        <dbReference type="ARBA" id="ARBA00022896"/>
    </source>
</evidence>
<dbReference type="GO" id="GO:0031418">
    <property type="term" value="F:L-ascorbic acid binding"/>
    <property type="evidence" value="ECO:0007669"/>
    <property type="project" value="UniProtKB-KW"/>
</dbReference>
<evidence type="ECO:0000256" key="5">
    <source>
        <dbReference type="ARBA" id="ARBA00023002"/>
    </source>
</evidence>
<dbReference type="AlphaFoldDB" id="A0A7W6C7B4"/>
<dbReference type="GO" id="GO:0004656">
    <property type="term" value="F:procollagen-proline 4-dioxygenase activity"/>
    <property type="evidence" value="ECO:0007669"/>
    <property type="project" value="UniProtKB-EC"/>
</dbReference>
<accession>A0A7W6C7B4</accession>
<keyword evidence="5 8" id="KW-0560">Oxidoreductase</keyword>
<evidence type="ECO:0000259" key="7">
    <source>
        <dbReference type="PROSITE" id="PS51471"/>
    </source>
</evidence>
<evidence type="ECO:0000313" key="8">
    <source>
        <dbReference type="EMBL" id="MBB3939747.1"/>
    </source>
</evidence>
<proteinExistence type="predicted"/>
<dbReference type="SMART" id="SM00702">
    <property type="entry name" value="P4Hc"/>
    <property type="match status" value="1"/>
</dbReference>
<evidence type="ECO:0000256" key="1">
    <source>
        <dbReference type="ARBA" id="ARBA00001961"/>
    </source>
</evidence>
<dbReference type="PROSITE" id="PS51471">
    <property type="entry name" value="FE2OG_OXY"/>
    <property type="match status" value="1"/>
</dbReference>
<keyword evidence="4" id="KW-0223">Dioxygenase</keyword>
<dbReference type="PANTHER" id="PTHR10869:SF246">
    <property type="entry name" value="TRANSMEMBRANE PROLYL 4-HYDROXYLASE"/>
    <property type="match status" value="1"/>
</dbReference>
<evidence type="ECO:0000313" key="9">
    <source>
        <dbReference type="Proteomes" id="UP000561459"/>
    </source>
</evidence>